<evidence type="ECO:0000259" key="10">
    <source>
        <dbReference type="PROSITE" id="PS50893"/>
    </source>
</evidence>
<dbReference type="AlphaFoldDB" id="A0A0P8W5F8"/>
<evidence type="ECO:0000256" key="7">
    <source>
        <dbReference type="ARBA" id="ARBA00022989"/>
    </source>
</evidence>
<dbReference type="GO" id="GO:0140359">
    <property type="term" value="F:ABC-type transporter activity"/>
    <property type="evidence" value="ECO:0007669"/>
    <property type="project" value="InterPro"/>
</dbReference>
<evidence type="ECO:0000256" key="5">
    <source>
        <dbReference type="ARBA" id="ARBA00022741"/>
    </source>
</evidence>
<organism evidence="12 13">
    <name type="scientific">Oxobacter pfennigii</name>
    <dbReference type="NCBI Taxonomy" id="36849"/>
    <lineage>
        <taxon>Bacteria</taxon>
        <taxon>Bacillati</taxon>
        <taxon>Bacillota</taxon>
        <taxon>Clostridia</taxon>
        <taxon>Eubacteriales</taxon>
        <taxon>Clostridiaceae</taxon>
        <taxon>Oxobacter</taxon>
    </lineage>
</organism>
<feature type="transmembrane region" description="Helical" evidence="9">
    <location>
        <begin position="20"/>
        <end position="44"/>
    </location>
</feature>
<keyword evidence="3" id="KW-1003">Cell membrane</keyword>
<dbReference type="PROSITE" id="PS50893">
    <property type="entry name" value="ABC_TRANSPORTER_2"/>
    <property type="match status" value="1"/>
</dbReference>
<evidence type="ECO:0000256" key="8">
    <source>
        <dbReference type="ARBA" id="ARBA00023136"/>
    </source>
</evidence>
<proteinExistence type="predicted"/>
<evidence type="ECO:0000256" key="9">
    <source>
        <dbReference type="SAM" id="Phobius"/>
    </source>
</evidence>
<dbReference type="STRING" id="36849.OXPF_25830"/>
<evidence type="ECO:0000256" key="3">
    <source>
        <dbReference type="ARBA" id="ARBA00022475"/>
    </source>
</evidence>
<dbReference type="RefSeq" id="WP_054875613.1">
    <property type="nucleotide sequence ID" value="NZ_LKET01000033.1"/>
</dbReference>
<comment type="subcellular location">
    <subcellularLocation>
        <location evidence="1">Cell membrane</location>
        <topology evidence="1">Multi-pass membrane protein</topology>
    </subcellularLocation>
</comment>
<dbReference type="InterPro" id="IPR039421">
    <property type="entry name" value="Type_1_exporter"/>
</dbReference>
<dbReference type="Pfam" id="PF00005">
    <property type="entry name" value="ABC_tran"/>
    <property type="match status" value="1"/>
</dbReference>
<dbReference type="PANTHER" id="PTHR24221">
    <property type="entry name" value="ATP-BINDING CASSETTE SUB-FAMILY B"/>
    <property type="match status" value="1"/>
</dbReference>
<feature type="transmembrane region" description="Helical" evidence="9">
    <location>
        <begin position="56"/>
        <end position="78"/>
    </location>
</feature>
<dbReference type="EMBL" id="LKET01000033">
    <property type="protein sequence ID" value="KPU43878.1"/>
    <property type="molecule type" value="Genomic_DNA"/>
</dbReference>
<keyword evidence="4 9" id="KW-0812">Transmembrane</keyword>
<feature type="domain" description="ABC transporter" evidence="10">
    <location>
        <begin position="337"/>
        <end position="570"/>
    </location>
</feature>
<dbReference type="Pfam" id="PF00664">
    <property type="entry name" value="ABC_membrane"/>
    <property type="match status" value="1"/>
</dbReference>
<protein>
    <submittedName>
        <fullName evidence="12">Putative multidrug export ATP-binding/permease protein</fullName>
        <ecNumber evidence="12">3.6.3.-</ecNumber>
    </submittedName>
</protein>
<dbReference type="InterPro" id="IPR003593">
    <property type="entry name" value="AAA+_ATPase"/>
</dbReference>
<dbReference type="PROSITE" id="PS50929">
    <property type="entry name" value="ABC_TM1F"/>
    <property type="match status" value="1"/>
</dbReference>
<dbReference type="InterPro" id="IPR011527">
    <property type="entry name" value="ABC1_TM_dom"/>
</dbReference>
<dbReference type="PATRIC" id="fig|36849.3.peg.2729"/>
<dbReference type="PROSITE" id="PS00211">
    <property type="entry name" value="ABC_TRANSPORTER_1"/>
    <property type="match status" value="1"/>
</dbReference>
<dbReference type="InterPro" id="IPR036640">
    <property type="entry name" value="ABC1_TM_sf"/>
</dbReference>
<dbReference type="InterPro" id="IPR027417">
    <property type="entry name" value="P-loop_NTPase"/>
</dbReference>
<keyword evidence="12" id="KW-0378">Hydrolase</keyword>
<evidence type="ECO:0000256" key="4">
    <source>
        <dbReference type="ARBA" id="ARBA00022692"/>
    </source>
</evidence>
<dbReference type="PANTHER" id="PTHR24221:SF397">
    <property type="entry name" value="ABC TRANSPORTER, ATP-BINDING TRANSMEMBRANE PROTEIN"/>
    <property type="match status" value="1"/>
</dbReference>
<evidence type="ECO:0000256" key="2">
    <source>
        <dbReference type="ARBA" id="ARBA00022448"/>
    </source>
</evidence>
<keyword evidence="2" id="KW-0813">Transport</keyword>
<keyword evidence="5" id="KW-0547">Nucleotide-binding</keyword>
<comment type="caution">
    <text evidence="12">The sequence shown here is derived from an EMBL/GenBank/DDBJ whole genome shotgun (WGS) entry which is preliminary data.</text>
</comment>
<dbReference type="GO" id="GO:0034040">
    <property type="term" value="F:ATPase-coupled lipid transmembrane transporter activity"/>
    <property type="evidence" value="ECO:0007669"/>
    <property type="project" value="TreeGrafter"/>
</dbReference>
<evidence type="ECO:0000259" key="11">
    <source>
        <dbReference type="PROSITE" id="PS50929"/>
    </source>
</evidence>
<keyword evidence="6 12" id="KW-0067">ATP-binding</keyword>
<gene>
    <name evidence="12" type="ORF">OXPF_25830</name>
</gene>
<keyword evidence="8 9" id="KW-0472">Membrane</keyword>
<feature type="transmembrane region" description="Helical" evidence="9">
    <location>
        <begin position="274"/>
        <end position="291"/>
    </location>
</feature>
<dbReference type="GO" id="GO:0005524">
    <property type="term" value="F:ATP binding"/>
    <property type="evidence" value="ECO:0007669"/>
    <property type="project" value="UniProtKB-KW"/>
</dbReference>
<name>A0A0P8W5F8_9CLOT</name>
<dbReference type="OrthoDB" id="9762778at2"/>
<evidence type="ECO:0000256" key="6">
    <source>
        <dbReference type="ARBA" id="ARBA00022840"/>
    </source>
</evidence>
<evidence type="ECO:0000256" key="1">
    <source>
        <dbReference type="ARBA" id="ARBA00004651"/>
    </source>
</evidence>
<dbReference type="GO" id="GO:0005886">
    <property type="term" value="C:plasma membrane"/>
    <property type="evidence" value="ECO:0007669"/>
    <property type="project" value="UniProtKB-SubCell"/>
</dbReference>
<dbReference type="SUPFAM" id="SSF90123">
    <property type="entry name" value="ABC transporter transmembrane region"/>
    <property type="match status" value="1"/>
</dbReference>
<dbReference type="Gene3D" id="1.20.1560.10">
    <property type="entry name" value="ABC transporter type 1, transmembrane domain"/>
    <property type="match status" value="1"/>
</dbReference>
<keyword evidence="13" id="KW-1185">Reference proteome</keyword>
<dbReference type="Proteomes" id="UP000050326">
    <property type="component" value="Unassembled WGS sequence"/>
</dbReference>
<dbReference type="InterPro" id="IPR003439">
    <property type="entry name" value="ABC_transporter-like_ATP-bd"/>
</dbReference>
<evidence type="ECO:0000313" key="12">
    <source>
        <dbReference type="EMBL" id="KPU43878.1"/>
    </source>
</evidence>
<accession>A0A0P8W5F8</accession>
<feature type="transmembrane region" description="Helical" evidence="9">
    <location>
        <begin position="148"/>
        <end position="175"/>
    </location>
</feature>
<dbReference type="SMART" id="SM00382">
    <property type="entry name" value="AAA"/>
    <property type="match status" value="1"/>
</dbReference>
<feature type="domain" description="ABC transmembrane type-1" evidence="11">
    <location>
        <begin position="20"/>
        <end position="294"/>
    </location>
</feature>
<dbReference type="Gene3D" id="3.40.50.300">
    <property type="entry name" value="P-loop containing nucleotide triphosphate hydrolases"/>
    <property type="match status" value="1"/>
</dbReference>
<evidence type="ECO:0000313" key="13">
    <source>
        <dbReference type="Proteomes" id="UP000050326"/>
    </source>
</evidence>
<sequence>MIVLLKRLLDFCGKYKGRVLLAFVFSFLKALLLKAPIGFAFVMLSAFYNGEATPLLCLRIGIAMAGSVLLQIAFTHIANRLQSAAGFMVLADKRMELGAHLRRMPMGYFTEGNIGKISSVLSTDMVFVEENSITVLADFMGYIFAEAIMVLFLMIFNVWLGLAAMAVILVVLLIAKGMEKEALEDSHIRQEQSENLTEAVLDFTEGISIIKTYNLLGEKSKELSDNFRETCRTSLQFEENHVPWQRGLNIVYGLGAAVVIAVCMYLNLNAALDATVVVGVMLFVFDLFGPLKSLYGQSARMTVMNSCLNRIEAVFAEKELPDNGEDTIPEVSGAPEVEFKDVSFAYGEKEVLRSISFDLERNSMLALVGPSGGGKSTIANLVPRFWDVKSGQVLIRGKDVRNIKLCDMMKHISMVFQRVYLFQDTIYNNISMGRPDAGQAEVIEAAKKARCYDFIMALPDGFNTMVGEGGATLSGGEKQRISIARCILKDAPIIILDEATASVDADNESYIQQAISELCRGKTLMVIAHRLNTIRSADKILVIADGKLSQQGTHDELMRAGGVYRNFVTARENSRGWSRRAGGAANEAPHKA</sequence>
<keyword evidence="7 9" id="KW-1133">Transmembrane helix</keyword>
<dbReference type="FunFam" id="3.40.50.300:FF:000221">
    <property type="entry name" value="Multidrug ABC transporter ATP-binding protein"/>
    <property type="match status" value="1"/>
</dbReference>
<dbReference type="InterPro" id="IPR017871">
    <property type="entry name" value="ABC_transporter-like_CS"/>
</dbReference>
<feature type="transmembrane region" description="Helical" evidence="9">
    <location>
        <begin position="250"/>
        <end position="268"/>
    </location>
</feature>
<reference evidence="12 13" key="1">
    <citation type="submission" date="2015-09" db="EMBL/GenBank/DDBJ databases">
        <title>Genome sequence of Oxobacter pfennigii DSM 3222.</title>
        <authorList>
            <person name="Poehlein A."/>
            <person name="Bengelsdorf F.R."/>
            <person name="Schiel-Bengelsdorf B."/>
            <person name="Duerre P."/>
            <person name="Daniel R."/>
        </authorList>
    </citation>
    <scope>NUCLEOTIDE SEQUENCE [LARGE SCALE GENOMIC DNA]</scope>
    <source>
        <strain evidence="12 13">DSM 3222</strain>
    </source>
</reference>
<dbReference type="SUPFAM" id="SSF52540">
    <property type="entry name" value="P-loop containing nucleoside triphosphate hydrolases"/>
    <property type="match status" value="1"/>
</dbReference>
<dbReference type="GO" id="GO:0016887">
    <property type="term" value="F:ATP hydrolysis activity"/>
    <property type="evidence" value="ECO:0007669"/>
    <property type="project" value="InterPro"/>
</dbReference>
<dbReference type="EC" id="3.6.3.-" evidence="12"/>